<keyword evidence="3" id="KW-1185">Reference proteome</keyword>
<feature type="compositionally biased region" description="Pro residues" evidence="1">
    <location>
        <begin position="148"/>
        <end position="164"/>
    </location>
</feature>
<dbReference type="EMBL" id="BRYA01000221">
    <property type="protein sequence ID" value="GMI44659.1"/>
    <property type="molecule type" value="Genomic_DNA"/>
</dbReference>
<feature type="compositionally biased region" description="Low complexity" evidence="1">
    <location>
        <begin position="120"/>
        <end position="131"/>
    </location>
</feature>
<protein>
    <submittedName>
        <fullName evidence="2">Uncharacterized protein</fullName>
    </submittedName>
</protein>
<feature type="region of interest" description="Disordered" evidence="1">
    <location>
        <begin position="16"/>
        <end position="168"/>
    </location>
</feature>
<feature type="compositionally biased region" description="Polar residues" evidence="1">
    <location>
        <begin position="311"/>
        <end position="328"/>
    </location>
</feature>
<reference evidence="3" key="1">
    <citation type="journal article" date="2023" name="Commun. Biol.">
        <title>Genome analysis of Parmales, the sister group of diatoms, reveals the evolutionary specialization of diatoms from phago-mixotrophs to photoautotrophs.</title>
        <authorList>
            <person name="Ban H."/>
            <person name="Sato S."/>
            <person name="Yoshikawa S."/>
            <person name="Yamada K."/>
            <person name="Nakamura Y."/>
            <person name="Ichinomiya M."/>
            <person name="Sato N."/>
            <person name="Blanc-Mathieu R."/>
            <person name="Endo H."/>
            <person name="Kuwata A."/>
            <person name="Ogata H."/>
        </authorList>
    </citation>
    <scope>NUCLEOTIDE SEQUENCE [LARGE SCALE GENOMIC DNA]</scope>
</reference>
<comment type="caution">
    <text evidence="2">The sequence shown here is derived from an EMBL/GenBank/DDBJ whole genome shotgun (WGS) entry which is preliminary data.</text>
</comment>
<accession>A0A9W7GGV9</accession>
<evidence type="ECO:0000256" key="1">
    <source>
        <dbReference type="SAM" id="MobiDB-lite"/>
    </source>
</evidence>
<name>A0A9W7GGV9_9STRA</name>
<feature type="region of interest" description="Disordered" evidence="1">
    <location>
        <begin position="254"/>
        <end position="328"/>
    </location>
</feature>
<dbReference type="Proteomes" id="UP001165065">
    <property type="component" value="Unassembled WGS sequence"/>
</dbReference>
<dbReference type="OrthoDB" id="10505850at2759"/>
<dbReference type="AlphaFoldDB" id="A0A9W7GGV9"/>
<proteinExistence type="predicted"/>
<feature type="compositionally biased region" description="Polar residues" evidence="1">
    <location>
        <begin position="26"/>
        <end position="67"/>
    </location>
</feature>
<organism evidence="2 3">
    <name type="scientific">Triparma columacea</name>
    <dbReference type="NCBI Taxonomy" id="722753"/>
    <lineage>
        <taxon>Eukaryota</taxon>
        <taxon>Sar</taxon>
        <taxon>Stramenopiles</taxon>
        <taxon>Ochrophyta</taxon>
        <taxon>Bolidophyceae</taxon>
        <taxon>Parmales</taxon>
        <taxon>Triparmaceae</taxon>
        <taxon>Triparma</taxon>
    </lineage>
</organism>
<sequence>MGCCCSTNDDAAEKEWNEPLIKPGSCDQSHSTAYNSQNDASSPSTYQRLSTQSSGSPVQGSWPTTMYGTEDETKTAPPPAAAVITSPEPDQEEEKDIRGRRLSAVTMGLAPPAPSPPPNTVTTAATAAVTTKGPRENIESTVESGLSPNPPTLPPNPPPPPSTPLSPQDALAALRNKYAKNSGYSGQEDLTVSAYLNKSQSVRKVMSDTERDIKEKVGNVNREIKQKAVKKRWTMGMGKVKAFLNVKEALEEVKASNELSGVVDDEGPTSSEKSMPGKNENRAGAGASAVGTGEGDKSKERGGFFKRFVSMSKSPRSPSNKQGDNNFE</sequence>
<evidence type="ECO:0000313" key="3">
    <source>
        <dbReference type="Proteomes" id="UP001165065"/>
    </source>
</evidence>
<evidence type="ECO:0000313" key="2">
    <source>
        <dbReference type="EMBL" id="GMI44659.1"/>
    </source>
</evidence>
<feature type="compositionally biased region" description="Basic and acidic residues" evidence="1">
    <location>
        <begin position="294"/>
        <end position="303"/>
    </location>
</feature>
<gene>
    <name evidence="2" type="ORF">TrCOL_g370</name>
</gene>